<dbReference type="PROSITE" id="PS51350">
    <property type="entry name" value="PTS_HPR_DOM"/>
    <property type="match status" value="1"/>
</dbReference>
<proteinExistence type="predicted"/>
<dbReference type="PANTHER" id="PTHR33705:SF1">
    <property type="entry name" value="PHOSPHOCARRIER PROTEIN HPR"/>
    <property type="match status" value="1"/>
</dbReference>
<evidence type="ECO:0000256" key="1">
    <source>
        <dbReference type="ARBA" id="ARBA00003681"/>
    </source>
</evidence>
<dbReference type="SUPFAM" id="SSF55594">
    <property type="entry name" value="HPr-like"/>
    <property type="match status" value="1"/>
</dbReference>
<evidence type="ECO:0000256" key="2">
    <source>
        <dbReference type="ARBA" id="ARBA00020422"/>
    </source>
</evidence>
<evidence type="ECO:0000313" key="5">
    <source>
        <dbReference type="EMBL" id="QUI23511.1"/>
    </source>
</evidence>
<accession>A0A8J8ML48</accession>
<keyword evidence="6" id="KW-1185">Reference proteome</keyword>
<dbReference type="KEGG" id="vpy:HZI73_15005"/>
<evidence type="ECO:0000313" key="6">
    <source>
        <dbReference type="Proteomes" id="UP000683246"/>
    </source>
</evidence>
<name>A0A8J8ML48_9FIRM</name>
<dbReference type="RefSeq" id="WP_212694195.1">
    <property type="nucleotide sequence ID" value="NZ_CP058649.1"/>
</dbReference>
<dbReference type="Proteomes" id="UP000683246">
    <property type="component" value="Chromosome"/>
</dbReference>
<dbReference type="PRINTS" id="PR00107">
    <property type="entry name" value="PHOSPHOCPHPR"/>
</dbReference>
<keyword evidence="3" id="KW-0762">Sugar transport</keyword>
<dbReference type="AlphaFoldDB" id="A0A8J8ML48"/>
<organism evidence="5 6">
    <name type="scientific">Vallitalea pronyensis</name>
    <dbReference type="NCBI Taxonomy" id="1348613"/>
    <lineage>
        <taxon>Bacteria</taxon>
        <taxon>Bacillati</taxon>
        <taxon>Bacillota</taxon>
        <taxon>Clostridia</taxon>
        <taxon>Lachnospirales</taxon>
        <taxon>Vallitaleaceae</taxon>
        <taxon>Vallitalea</taxon>
    </lineage>
</organism>
<dbReference type="EMBL" id="CP058649">
    <property type="protein sequence ID" value="QUI23511.1"/>
    <property type="molecule type" value="Genomic_DNA"/>
</dbReference>
<evidence type="ECO:0000256" key="3">
    <source>
        <dbReference type="ARBA" id="ARBA00022597"/>
    </source>
</evidence>
<dbReference type="Gene3D" id="3.30.1340.10">
    <property type="entry name" value="HPr-like"/>
    <property type="match status" value="1"/>
</dbReference>
<reference evidence="5" key="1">
    <citation type="submission" date="2020-07" db="EMBL/GenBank/DDBJ databases">
        <title>Vallitalea pronyensis genome.</title>
        <authorList>
            <person name="Postec A."/>
        </authorList>
    </citation>
    <scope>NUCLEOTIDE SEQUENCE</scope>
    <source>
        <strain evidence="5">FatNI3</strain>
    </source>
</reference>
<keyword evidence="3" id="KW-0813">Transport</keyword>
<sequence length="87" mass="9376">MYTANVTIINKSGLHARPAGNFAKLAKTFESDIKLTFNNKESVAKSILGVMGLNINKGDMVELSAQGIDEKEAVETLVEFIKDGCGE</sequence>
<dbReference type="PANTHER" id="PTHR33705">
    <property type="entry name" value="PHOSPHOCARRIER PROTEIN HPR"/>
    <property type="match status" value="1"/>
</dbReference>
<protein>
    <recommendedName>
        <fullName evidence="2">Phosphocarrier protein HPr</fullName>
    </recommendedName>
</protein>
<dbReference type="Pfam" id="PF00381">
    <property type="entry name" value="PTS-HPr"/>
    <property type="match status" value="1"/>
</dbReference>
<dbReference type="NCBIfam" id="TIGR01003">
    <property type="entry name" value="PTS_HPr_family"/>
    <property type="match status" value="1"/>
</dbReference>
<dbReference type="CDD" id="cd00367">
    <property type="entry name" value="PTS-HPr_like"/>
    <property type="match status" value="1"/>
</dbReference>
<comment type="function">
    <text evidence="1">General (non sugar-specific) component of the phosphoenolpyruvate-dependent sugar phosphotransferase system (sugar PTS). This major carbohydrate active-transport system catalyzes the phosphorylation of incoming sugar substrates concomitantly with their translocation across the cell membrane. The phosphoryl group from phosphoenolpyruvate (PEP) is transferred to the phosphoryl carrier protein HPr by enzyme I. Phospho-HPr then transfers it to the PTS EIIA domain.</text>
</comment>
<evidence type="ECO:0000259" key="4">
    <source>
        <dbReference type="PROSITE" id="PS51350"/>
    </source>
</evidence>
<gene>
    <name evidence="5" type="ORF">HZI73_15005</name>
</gene>
<dbReference type="InterPro" id="IPR050399">
    <property type="entry name" value="HPr"/>
</dbReference>
<feature type="domain" description="HPr" evidence="4">
    <location>
        <begin position="1"/>
        <end position="87"/>
    </location>
</feature>
<dbReference type="InterPro" id="IPR000032">
    <property type="entry name" value="HPr-like"/>
</dbReference>
<dbReference type="InterPro" id="IPR035895">
    <property type="entry name" value="HPr-like_sf"/>
</dbReference>